<dbReference type="InterPro" id="IPR051534">
    <property type="entry name" value="CBASS_pafABC_assoc_protein"/>
</dbReference>
<evidence type="ECO:0000259" key="2">
    <source>
        <dbReference type="Pfam" id="PF13280"/>
    </source>
</evidence>
<dbReference type="InterPro" id="IPR013196">
    <property type="entry name" value="HTH_11"/>
</dbReference>
<evidence type="ECO:0000259" key="1">
    <source>
        <dbReference type="Pfam" id="PF08279"/>
    </source>
</evidence>
<dbReference type="Pfam" id="PF08279">
    <property type="entry name" value="HTH_11"/>
    <property type="match status" value="1"/>
</dbReference>
<organism evidence="3 4">
    <name type="scientific">Sanguibacter keddieii (strain ATCC 51767 / DSM 10542 / NCFB 3025 / ST-74)</name>
    <dbReference type="NCBI Taxonomy" id="446469"/>
    <lineage>
        <taxon>Bacteria</taxon>
        <taxon>Bacillati</taxon>
        <taxon>Actinomycetota</taxon>
        <taxon>Actinomycetes</taxon>
        <taxon>Micrococcales</taxon>
        <taxon>Sanguibacteraceae</taxon>
        <taxon>Sanguibacter</taxon>
    </lineage>
</organism>
<dbReference type="KEGG" id="ske:Sked_35620"/>
<dbReference type="PROSITE" id="PS52050">
    <property type="entry name" value="WYL"/>
    <property type="match status" value="1"/>
</dbReference>
<dbReference type="HOGENOM" id="CLU_041141_7_0_11"/>
<feature type="domain" description="WYL" evidence="2">
    <location>
        <begin position="150"/>
        <end position="216"/>
    </location>
</feature>
<dbReference type="PANTHER" id="PTHR34580">
    <property type="match status" value="1"/>
</dbReference>
<dbReference type="SUPFAM" id="SSF46785">
    <property type="entry name" value="Winged helix' DNA-binding domain"/>
    <property type="match status" value="1"/>
</dbReference>
<dbReference type="OrthoDB" id="3171994at2"/>
<name>D1BFE6_SANKS</name>
<dbReference type="Pfam" id="PF13280">
    <property type="entry name" value="WYL"/>
    <property type="match status" value="1"/>
</dbReference>
<dbReference type="AlphaFoldDB" id="D1BFE6"/>
<feature type="domain" description="Helix-turn-helix type 11" evidence="1">
    <location>
        <begin position="6"/>
        <end position="62"/>
    </location>
</feature>
<accession>D1BFE6</accession>
<dbReference type="InterPro" id="IPR036388">
    <property type="entry name" value="WH-like_DNA-bd_sf"/>
</dbReference>
<dbReference type="InterPro" id="IPR026881">
    <property type="entry name" value="WYL_dom"/>
</dbReference>
<dbReference type="Proteomes" id="UP000000322">
    <property type="component" value="Chromosome"/>
</dbReference>
<protein>
    <submittedName>
        <fullName evidence="3">Predicted transcriptional regulator</fullName>
    </submittedName>
</protein>
<dbReference type="PANTHER" id="PTHR34580:SF1">
    <property type="entry name" value="PROTEIN PAFC"/>
    <property type="match status" value="1"/>
</dbReference>
<proteinExistence type="predicted"/>
<dbReference type="RefSeq" id="WP_012868517.1">
    <property type="nucleotide sequence ID" value="NC_013521.1"/>
</dbReference>
<gene>
    <name evidence="3" type="ordered locus">Sked_35620</name>
</gene>
<dbReference type="Gene3D" id="1.10.10.10">
    <property type="entry name" value="Winged helix-like DNA-binding domain superfamily/Winged helix DNA-binding domain"/>
    <property type="match status" value="1"/>
</dbReference>
<evidence type="ECO:0000313" key="3">
    <source>
        <dbReference type="EMBL" id="ACZ23449.1"/>
    </source>
</evidence>
<dbReference type="EMBL" id="CP001819">
    <property type="protein sequence ID" value="ACZ23449.1"/>
    <property type="molecule type" value="Genomic_DNA"/>
</dbReference>
<dbReference type="InterPro" id="IPR036390">
    <property type="entry name" value="WH_DNA-bd_sf"/>
</dbReference>
<dbReference type="eggNOG" id="COG2378">
    <property type="taxonomic scope" value="Bacteria"/>
</dbReference>
<evidence type="ECO:0000313" key="4">
    <source>
        <dbReference type="Proteomes" id="UP000000322"/>
    </source>
</evidence>
<dbReference type="STRING" id="446469.Sked_35620"/>
<keyword evidence="4" id="KW-1185">Reference proteome</keyword>
<reference evidence="3 4" key="1">
    <citation type="journal article" date="2009" name="Stand. Genomic Sci.">
        <title>Complete genome sequence of Sanguibacter keddieii type strain (ST-74).</title>
        <authorList>
            <person name="Ivanova N."/>
            <person name="Sikorski J."/>
            <person name="Sims D."/>
            <person name="Brettin T."/>
            <person name="Detter J.C."/>
            <person name="Han C."/>
            <person name="Lapidus A."/>
            <person name="Copeland A."/>
            <person name="Glavina Del Rio T."/>
            <person name="Nolan M."/>
            <person name="Chen F."/>
            <person name="Lucas S."/>
            <person name="Tice H."/>
            <person name="Cheng J.F."/>
            <person name="Bruce D."/>
            <person name="Goodwin L."/>
            <person name="Pitluck S."/>
            <person name="Pati A."/>
            <person name="Mavromatis K."/>
            <person name="Chen A."/>
            <person name="Palaniappan K."/>
            <person name="D'haeseleer P."/>
            <person name="Chain P."/>
            <person name="Bristow J."/>
            <person name="Eisen J.A."/>
            <person name="Markowitz V."/>
            <person name="Hugenholtz P."/>
            <person name="Goker M."/>
            <person name="Pukall R."/>
            <person name="Klenk H.P."/>
            <person name="Kyrpides N.C."/>
        </authorList>
    </citation>
    <scope>NUCLEOTIDE SEQUENCE [LARGE SCALE GENOMIC DNA]</scope>
    <source>
        <strain evidence="4">ATCC 51767 / DSM 10542 / NCFB 3025 / ST-74</strain>
    </source>
</reference>
<sequence length="241" mass="25323">MDKTERLYAVAEELRRAGAAGTTGARLARLLEVSVRTVKRDVSALQQAGLSIWAQAGPGGGYVLDASASLPPLNFTPQQAVAVAVALASLPAGSPFAVDAATAQRKVWDALGPTSQERAAELASRVWVAHGAGDQAAEVPAAGDAARQQTLRAVEQSIARSTVLAIRYRDSAGAESARRVEPVILAHTGTAWYLVAWCQTRQAVRWFRLDRVERADLTAETFSPHPVAEAGEPPVGAAPVG</sequence>